<sequence length="381" mass="41911">MSGGVVGEEGSDLFERRREGLFKIESFCCQYGERCRYLHGQSQQQRKPNGNGFGGQNSSRQQQNTNPFGFGAASQQQQKNNPFGFGTQNSSHLNGAPHSGYKLSQYKPFENKWTRQSANPQNGVKSDNNPQRVIHKCTDPENCKLQIAQDFEKEKPLWILTCYSHCQGAPCDIVGDISYEELRASAYEEAKHGMSLQSIVEKERNILKSKLVEFEKLLSEPYKIPIDSSLDSQNPQFIGANGSPFSRTSQSNGPLSVSSFSQLGTSLNMGFERPSSPQTNTLAQPSFFGSGANPNSSGVFGGQRSAYSTQVDLTMFPGSTPQTLTAFNNSGPTTMFQTTPDVQLSNNSVVENASGDVGIWLKEKWNPGEIPEEAPPDTFVR</sequence>
<feature type="region of interest" description="Disordered" evidence="3">
    <location>
        <begin position="40"/>
        <end position="99"/>
    </location>
</feature>
<protein>
    <recommendedName>
        <fullName evidence="6">C3H1-type domain-containing protein</fullName>
    </recommendedName>
</protein>
<keyword evidence="5" id="KW-1185">Reference proteome</keyword>
<comment type="subcellular location">
    <subcellularLocation>
        <location evidence="1">Nucleus</location>
    </subcellularLocation>
</comment>
<dbReference type="PANTHER" id="PTHR46527">
    <property type="entry name" value="NUCLEOPORIN-LIKE PROTEIN 2"/>
    <property type="match status" value="1"/>
</dbReference>
<organism evidence="4 5">
    <name type="scientific">Psophocarpus tetragonolobus</name>
    <name type="common">Winged bean</name>
    <name type="synonym">Dolichos tetragonolobus</name>
    <dbReference type="NCBI Taxonomy" id="3891"/>
    <lineage>
        <taxon>Eukaryota</taxon>
        <taxon>Viridiplantae</taxon>
        <taxon>Streptophyta</taxon>
        <taxon>Embryophyta</taxon>
        <taxon>Tracheophyta</taxon>
        <taxon>Spermatophyta</taxon>
        <taxon>Magnoliopsida</taxon>
        <taxon>eudicotyledons</taxon>
        <taxon>Gunneridae</taxon>
        <taxon>Pentapetalae</taxon>
        <taxon>rosids</taxon>
        <taxon>fabids</taxon>
        <taxon>Fabales</taxon>
        <taxon>Fabaceae</taxon>
        <taxon>Papilionoideae</taxon>
        <taxon>50 kb inversion clade</taxon>
        <taxon>NPAAA clade</taxon>
        <taxon>indigoferoid/millettioid clade</taxon>
        <taxon>Phaseoleae</taxon>
        <taxon>Psophocarpus</taxon>
    </lineage>
</organism>
<reference evidence="4 5" key="1">
    <citation type="submission" date="2024-01" db="EMBL/GenBank/DDBJ databases">
        <title>The genomes of 5 underutilized Papilionoideae crops provide insights into root nodulation and disease resistanc.</title>
        <authorList>
            <person name="Jiang F."/>
        </authorList>
    </citation>
    <scope>NUCLEOTIDE SEQUENCE [LARGE SCALE GENOMIC DNA]</scope>
    <source>
        <strain evidence="4">DUOXIRENSHENG_FW03</strain>
        <tissue evidence="4">Leaves</tissue>
    </source>
</reference>
<evidence type="ECO:0000313" key="4">
    <source>
        <dbReference type="EMBL" id="KAK7404290.1"/>
    </source>
</evidence>
<accession>A0AAN9XQJ1</accession>
<comment type="caution">
    <text evidence="4">The sequence shown here is derived from an EMBL/GenBank/DDBJ whole genome shotgun (WGS) entry which is preliminary data.</text>
</comment>
<dbReference type="EMBL" id="JAYMYS010000002">
    <property type="protein sequence ID" value="KAK7404290.1"/>
    <property type="molecule type" value="Genomic_DNA"/>
</dbReference>
<dbReference type="Proteomes" id="UP001386955">
    <property type="component" value="Unassembled WGS sequence"/>
</dbReference>
<dbReference type="GO" id="GO:0005634">
    <property type="term" value="C:nucleus"/>
    <property type="evidence" value="ECO:0007669"/>
    <property type="project" value="UniProtKB-SubCell"/>
</dbReference>
<evidence type="ECO:0008006" key="6">
    <source>
        <dbReference type="Google" id="ProtNLM"/>
    </source>
</evidence>
<keyword evidence="2" id="KW-0539">Nucleus</keyword>
<evidence type="ECO:0000313" key="5">
    <source>
        <dbReference type="Proteomes" id="UP001386955"/>
    </source>
</evidence>
<dbReference type="InterPro" id="IPR051767">
    <property type="entry name" value="Nucleoporin_NUP42"/>
</dbReference>
<dbReference type="AlphaFoldDB" id="A0AAN9XQJ1"/>
<evidence type="ECO:0000256" key="1">
    <source>
        <dbReference type="ARBA" id="ARBA00004123"/>
    </source>
</evidence>
<feature type="compositionally biased region" description="Polar residues" evidence="3">
    <location>
        <begin position="56"/>
        <end position="93"/>
    </location>
</feature>
<evidence type="ECO:0000256" key="3">
    <source>
        <dbReference type="SAM" id="MobiDB-lite"/>
    </source>
</evidence>
<proteinExistence type="predicted"/>
<gene>
    <name evidence="4" type="ORF">VNO78_05063</name>
</gene>
<name>A0AAN9XQJ1_PSOTE</name>
<dbReference type="PANTHER" id="PTHR46527:SF1">
    <property type="entry name" value="NUCLEOPORIN NUP42"/>
    <property type="match status" value="1"/>
</dbReference>
<evidence type="ECO:0000256" key="2">
    <source>
        <dbReference type="ARBA" id="ARBA00023242"/>
    </source>
</evidence>